<dbReference type="AlphaFoldDB" id="A0A5C5Z2E9"/>
<dbReference type="OrthoDB" id="9803751at2"/>
<comment type="caution">
    <text evidence="5">The sequence shown here is derived from an EMBL/GenBank/DDBJ whole genome shotgun (WGS) entry which is preliminary data.</text>
</comment>
<proteinExistence type="inferred from homology"/>
<dbReference type="GO" id="GO:0004065">
    <property type="term" value="F:arylsulfatase activity"/>
    <property type="evidence" value="ECO:0007669"/>
    <property type="project" value="UniProtKB-EC"/>
</dbReference>
<evidence type="ECO:0000259" key="4">
    <source>
        <dbReference type="Pfam" id="PF00884"/>
    </source>
</evidence>
<dbReference type="Proteomes" id="UP000315010">
    <property type="component" value="Unassembled WGS sequence"/>
</dbReference>
<dbReference type="Pfam" id="PF00884">
    <property type="entry name" value="Sulfatase"/>
    <property type="match status" value="1"/>
</dbReference>
<sequence precursor="true">MVRTRYLVLAFLLALTLLRPAAADTPNFVFFLSDDQLKADYGCYGLPVDLTTTVDRLAKESLVFDKMFTPQAVCAPSRAVLFTGLYPIRNGLFVQHTSSRKGTKTIFDALTPLGYDVSLIGKVHVKPTSVFRWSTPTSRNDKALPLDDVDAYFSNHTDKPFCLFITSHYPHGPYPKKPKFPADQVVIHPYMKKTGKKGLPGYYDHIAKKESELADVLGLLDKHGLDEDTVFIYSSDHGNGMGAKYTVYDRGLNVPFMVRWPGKMKPGRTSALTNYADVLPTFVELAGGQSADDIDGKSFAKILKDPSGTHHKYVFGLMTQQGVLGTHVFPRRSSHDGRYHYIRNFNTLEKIKRDELAGKAVDPFHRLGAHLHPDTTEEELFDTQTDPWELTNIAADPAYAKIKTRLKRELFSWMEQQNDFLTEAGEIPFLESKHPVDQSGEKYTCPAELIGTVDSFADPHKLTDPIRTK</sequence>
<evidence type="ECO:0000256" key="2">
    <source>
        <dbReference type="ARBA" id="ARBA00022801"/>
    </source>
</evidence>
<dbReference type="RefSeq" id="WP_146397447.1">
    <property type="nucleotide sequence ID" value="NZ_SJPJ01000001.1"/>
</dbReference>
<dbReference type="Gene3D" id="3.40.720.10">
    <property type="entry name" value="Alkaline Phosphatase, subunit A"/>
    <property type="match status" value="1"/>
</dbReference>
<dbReference type="CDD" id="cd16027">
    <property type="entry name" value="SGSH"/>
    <property type="match status" value="1"/>
</dbReference>
<dbReference type="EC" id="3.1.6.1" evidence="5"/>
<evidence type="ECO:0000313" key="6">
    <source>
        <dbReference type="Proteomes" id="UP000315010"/>
    </source>
</evidence>
<evidence type="ECO:0000256" key="3">
    <source>
        <dbReference type="SAM" id="SignalP"/>
    </source>
</evidence>
<gene>
    <name evidence="5" type="ORF">CA13_29470</name>
</gene>
<dbReference type="SUPFAM" id="SSF53649">
    <property type="entry name" value="Alkaline phosphatase-like"/>
    <property type="match status" value="1"/>
</dbReference>
<feature type="domain" description="Sulfatase N-terminal" evidence="4">
    <location>
        <begin position="26"/>
        <end position="287"/>
    </location>
</feature>
<dbReference type="PANTHER" id="PTHR43751">
    <property type="entry name" value="SULFATASE"/>
    <property type="match status" value="1"/>
</dbReference>
<dbReference type="PANTHER" id="PTHR43751:SF1">
    <property type="entry name" value="SULFATASE ATSG-RELATED"/>
    <property type="match status" value="1"/>
</dbReference>
<name>A0A5C5Z2E9_9BACT</name>
<accession>A0A5C5Z2E9</accession>
<comment type="similarity">
    <text evidence="1">Belongs to the sulfatase family.</text>
</comment>
<evidence type="ECO:0000256" key="1">
    <source>
        <dbReference type="ARBA" id="ARBA00008779"/>
    </source>
</evidence>
<evidence type="ECO:0000313" key="5">
    <source>
        <dbReference type="EMBL" id="TWT81494.1"/>
    </source>
</evidence>
<feature type="signal peptide" evidence="3">
    <location>
        <begin position="1"/>
        <end position="23"/>
    </location>
</feature>
<dbReference type="InterPro" id="IPR000917">
    <property type="entry name" value="Sulfatase_N"/>
</dbReference>
<dbReference type="PROSITE" id="PS00523">
    <property type="entry name" value="SULFATASE_1"/>
    <property type="match status" value="1"/>
</dbReference>
<dbReference type="InterPro" id="IPR024607">
    <property type="entry name" value="Sulfatase_CS"/>
</dbReference>
<keyword evidence="2 5" id="KW-0378">Hydrolase</keyword>
<reference evidence="5 6" key="1">
    <citation type="submission" date="2019-02" db="EMBL/GenBank/DDBJ databases">
        <title>Deep-cultivation of Planctomycetes and their phenomic and genomic characterization uncovers novel biology.</title>
        <authorList>
            <person name="Wiegand S."/>
            <person name="Jogler M."/>
            <person name="Boedeker C."/>
            <person name="Pinto D."/>
            <person name="Vollmers J."/>
            <person name="Rivas-Marin E."/>
            <person name="Kohn T."/>
            <person name="Peeters S.H."/>
            <person name="Heuer A."/>
            <person name="Rast P."/>
            <person name="Oberbeckmann S."/>
            <person name="Bunk B."/>
            <person name="Jeske O."/>
            <person name="Meyerdierks A."/>
            <person name="Storesund J.E."/>
            <person name="Kallscheuer N."/>
            <person name="Luecker S."/>
            <person name="Lage O.M."/>
            <person name="Pohl T."/>
            <person name="Merkel B.J."/>
            <person name="Hornburger P."/>
            <person name="Mueller R.-W."/>
            <person name="Bruemmer F."/>
            <person name="Labrenz M."/>
            <person name="Spormann A.M."/>
            <person name="Op Den Camp H."/>
            <person name="Overmann J."/>
            <person name="Amann R."/>
            <person name="Jetten M.S.M."/>
            <person name="Mascher T."/>
            <person name="Medema M.H."/>
            <person name="Devos D.P."/>
            <person name="Kaster A.-K."/>
            <person name="Ovreas L."/>
            <person name="Rohde M."/>
            <person name="Galperin M.Y."/>
            <person name="Jogler C."/>
        </authorList>
    </citation>
    <scope>NUCLEOTIDE SEQUENCE [LARGE SCALE GENOMIC DNA]</scope>
    <source>
        <strain evidence="5 6">CA13</strain>
    </source>
</reference>
<keyword evidence="6" id="KW-1185">Reference proteome</keyword>
<dbReference type="InterPro" id="IPR052701">
    <property type="entry name" value="GAG_Ulvan_Degrading_Sulfatases"/>
</dbReference>
<protein>
    <submittedName>
        <fullName evidence="5">Arylsulfatase</fullName>
        <ecNumber evidence="5">3.1.6.1</ecNumber>
    </submittedName>
</protein>
<keyword evidence="3" id="KW-0732">Signal</keyword>
<dbReference type="InterPro" id="IPR017850">
    <property type="entry name" value="Alkaline_phosphatase_core_sf"/>
</dbReference>
<feature type="chain" id="PRO_5022915530" evidence="3">
    <location>
        <begin position="24"/>
        <end position="469"/>
    </location>
</feature>
<organism evidence="5 6">
    <name type="scientific">Novipirellula herctigrandis</name>
    <dbReference type="NCBI Taxonomy" id="2527986"/>
    <lineage>
        <taxon>Bacteria</taxon>
        <taxon>Pseudomonadati</taxon>
        <taxon>Planctomycetota</taxon>
        <taxon>Planctomycetia</taxon>
        <taxon>Pirellulales</taxon>
        <taxon>Pirellulaceae</taxon>
        <taxon>Novipirellula</taxon>
    </lineage>
</organism>
<dbReference type="EMBL" id="SJPJ01000001">
    <property type="protein sequence ID" value="TWT81494.1"/>
    <property type="molecule type" value="Genomic_DNA"/>
</dbReference>